<comment type="cofactor">
    <cofactor evidence="10">
        <name>Mg(2+)</name>
        <dbReference type="ChEBI" id="CHEBI:18420"/>
    </cofactor>
    <text evidence="10">Binds 1 Mg(2+) ion per subunit.</text>
</comment>
<dbReference type="InterPro" id="IPR000722">
    <property type="entry name" value="RNA_pol_asu"/>
</dbReference>
<dbReference type="GO" id="GO:0000287">
    <property type="term" value="F:magnesium ion binding"/>
    <property type="evidence" value="ECO:0007669"/>
    <property type="project" value="UniProtKB-UniRule"/>
</dbReference>
<dbReference type="InterPro" id="IPR007081">
    <property type="entry name" value="RNA_pol_Rpb1_5"/>
</dbReference>
<gene>
    <name evidence="10" type="primary">rpoC</name>
    <name evidence="9" type="synonym">rpoB</name>
    <name evidence="15" type="ORF">Lyticum_00334</name>
</gene>
<dbReference type="InterPro" id="IPR012754">
    <property type="entry name" value="DNA-dir_RpoC_beta_prime_bact"/>
</dbReference>
<dbReference type="Gene3D" id="3.90.1800.10">
    <property type="entry name" value="RNA polymerase alpha subunit dimerisation domain"/>
    <property type="match status" value="1"/>
</dbReference>
<dbReference type="InterPro" id="IPR007645">
    <property type="entry name" value="RNA_pol_Rpb2_3"/>
</dbReference>
<dbReference type="GO" id="GO:0006351">
    <property type="term" value="P:DNA-templated transcription"/>
    <property type="evidence" value="ECO:0007669"/>
    <property type="project" value="UniProtKB-UniRule"/>
</dbReference>
<feature type="binding site" evidence="10">
    <location>
        <position position="1523"/>
    </location>
    <ligand>
        <name>Zn(2+)</name>
        <dbReference type="ChEBI" id="CHEBI:29105"/>
        <label>1</label>
    </ligand>
</feature>
<dbReference type="Pfam" id="PF00562">
    <property type="entry name" value="RNA_pol_Rpb2_6"/>
    <property type="match status" value="1"/>
</dbReference>
<keyword evidence="10" id="KW-0862">Zinc</keyword>
<dbReference type="PANTHER" id="PTHR19376">
    <property type="entry name" value="DNA-DIRECTED RNA POLYMERASE"/>
    <property type="match status" value="1"/>
</dbReference>
<reference evidence="15" key="1">
    <citation type="submission" date="2023-02" db="EMBL/GenBank/DDBJ databases">
        <title>Host association and intracellularity evolved multiple times independently in the Rickettsiales.</title>
        <authorList>
            <person name="Castelli M."/>
            <person name="Nardi T."/>
            <person name="Gammuto L."/>
            <person name="Bellinzona G."/>
            <person name="Sabaneyeva E."/>
            <person name="Potekhin A."/>
            <person name="Serra V."/>
            <person name="Petroni G."/>
            <person name="Sassera D."/>
        </authorList>
    </citation>
    <scope>NUCLEOTIDE SEQUENCE</scope>
    <source>
        <strain evidence="15">USBL-36I1</strain>
    </source>
</reference>
<dbReference type="EC" id="2.7.7.6" evidence="9"/>
<dbReference type="InterPro" id="IPR007644">
    <property type="entry name" value="RNA_pol_bsu_protrusion"/>
</dbReference>
<dbReference type="Gene3D" id="1.10.150.390">
    <property type="match status" value="1"/>
</dbReference>
<dbReference type="InterPro" id="IPR037034">
    <property type="entry name" value="RNA_pol_Rpb2_2_sf"/>
</dbReference>
<dbReference type="Pfam" id="PF04565">
    <property type="entry name" value="RNA_pol_Rpb2_3"/>
    <property type="match status" value="1"/>
</dbReference>
<feature type="binding site" evidence="10">
    <location>
        <position position="1526"/>
    </location>
    <ligand>
        <name>Zn(2+)</name>
        <dbReference type="ChEBI" id="CHEBI:29105"/>
        <label>1</label>
    </ligand>
</feature>
<dbReference type="Gene3D" id="4.10.860.120">
    <property type="entry name" value="RNA polymerase II, clamp domain"/>
    <property type="match status" value="1"/>
</dbReference>
<dbReference type="NCBIfam" id="TIGR02013">
    <property type="entry name" value="rpoB"/>
    <property type="match status" value="1"/>
</dbReference>
<dbReference type="InterPro" id="IPR010243">
    <property type="entry name" value="RNA_pol_bsu_bac"/>
</dbReference>
<comment type="similarity">
    <text evidence="1">In the N-terminal section; belongs to the RNA polymerase beta chain family.</text>
</comment>
<evidence type="ECO:0000259" key="14">
    <source>
        <dbReference type="SMART" id="SM00663"/>
    </source>
</evidence>
<dbReference type="GO" id="GO:0003899">
    <property type="term" value="F:DNA-directed RNA polymerase activity"/>
    <property type="evidence" value="ECO:0007669"/>
    <property type="project" value="UniProtKB-UniRule"/>
</dbReference>
<comment type="subunit">
    <text evidence="9 12">The RNAP catalytic core consists of 2 alpha, 1 beta, 1 beta' and 1 omega subunit. When a sigma factor is associated with the core the holoenzyme is formed, which can initiate transcription.</text>
</comment>
<keyword evidence="10" id="KW-0460">Magnesium</keyword>
<keyword evidence="16" id="KW-1185">Reference proteome</keyword>
<feature type="domain" description="RNA polymerase N-terminal" evidence="14">
    <location>
        <begin position="1674"/>
        <end position="1953"/>
    </location>
</feature>
<dbReference type="InterPro" id="IPR037033">
    <property type="entry name" value="DNA-dir_RNAP_su2_hyb_sf"/>
</dbReference>
<feature type="binding site" evidence="10">
    <location>
        <position position="1903"/>
    </location>
    <ligand>
        <name>Mg(2+)</name>
        <dbReference type="ChEBI" id="CHEBI:18420"/>
    </ligand>
</feature>
<dbReference type="InterPro" id="IPR045867">
    <property type="entry name" value="DNA-dir_RpoC_beta_prime"/>
</dbReference>
<dbReference type="InterPro" id="IPR007120">
    <property type="entry name" value="DNA-dir_RNAP_su2_dom"/>
</dbReference>
<dbReference type="InterPro" id="IPR007083">
    <property type="entry name" value="RNA_pol_Rpb1_4"/>
</dbReference>
<dbReference type="NCBIfam" id="TIGR02386">
    <property type="entry name" value="rpoC_TIGR"/>
    <property type="match status" value="1"/>
</dbReference>
<keyword evidence="4 9" id="KW-0808">Transferase</keyword>
<dbReference type="Gene3D" id="2.40.270.10">
    <property type="entry name" value="DNA-directed RNA polymerase, subunit 2, domain 6"/>
    <property type="match status" value="1"/>
</dbReference>
<dbReference type="Gene3D" id="3.90.1110.10">
    <property type="entry name" value="RNA polymerase Rpb2, domain 2"/>
    <property type="match status" value="1"/>
</dbReference>
<evidence type="ECO:0000256" key="12">
    <source>
        <dbReference type="RuleBase" id="RU363031"/>
    </source>
</evidence>
<comment type="similarity">
    <text evidence="10 11">Belongs to the RNA polymerase beta' chain family.</text>
</comment>
<keyword evidence="6 10" id="KW-0479">Metal-binding</keyword>
<dbReference type="SMART" id="SM00663">
    <property type="entry name" value="RPOLA_N"/>
    <property type="match status" value="1"/>
</dbReference>
<dbReference type="InterPro" id="IPR007080">
    <property type="entry name" value="RNA_pol_Rpb1_1"/>
</dbReference>
<dbReference type="PANTHER" id="PTHR19376:SF54">
    <property type="entry name" value="DNA-DIRECTED RNA POLYMERASE SUBUNIT BETA"/>
    <property type="match status" value="1"/>
</dbReference>
<dbReference type="Gene3D" id="1.10.1790.20">
    <property type="match status" value="1"/>
</dbReference>
<dbReference type="Pfam" id="PF05000">
    <property type="entry name" value="RNA_pol_Rpb1_4"/>
    <property type="match status" value="1"/>
</dbReference>
<proteinExistence type="inferred from homology"/>
<comment type="cofactor">
    <cofactor evidence="10">
        <name>Zn(2+)</name>
        <dbReference type="ChEBI" id="CHEBI:29105"/>
    </cofactor>
    <text evidence="10">Binds 2 Zn(2+) ions per subunit.</text>
</comment>
<dbReference type="Gene3D" id="2.30.150.10">
    <property type="entry name" value="DNA-directed RNA polymerase, beta subunit, external 1 domain"/>
    <property type="match status" value="1"/>
</dbReference>
<evidence type="ECO:0000256" key="3">
    <source>
        <dbReference type="ARBA" id="ARBA00022478"/>
    </source>
</evidence>
<dbReference type="EMBL" id="JARGYU010000001">
    <property type="protein sequence ID" value="MDZ5761167.1"/>
    <property type="molecule type" value="Genomic_DNA"/>
</dbReference>
<evidence type="ECO:0000313" key="16">
    <source>
        <dbReference type="Proteomes" id="UP001289135"/>
    </source>
</evidence>
<dbReference type="Gene3D" id="1.10.274.100">
    <property type="entry name" value="RNA polymerase Rpb1, domain 3"/>
    <property type="match status" value="2"/>
</dbReference>
<dbReference type="GO" id="GO:0000428">
    <property type="term" value="C:DNA-directed RNA polymerase complex"/>
    <property type="evidence" value="ECO:0007669"/>
    <property type="project" value="UniProtKB-KW"/>
</dbReference>
<evidence type="ECO:0000256" key="8">
    <source>
        <dbReference type="ARBA" id="ARBA00048552"/>
    </source>
</evidence>
<dbReference type="InterPro" id="IPR007642">
    <property type="entry name" value="RNA_pol_Rpb2_2"/>
</dbReference>
<dbReference type="InterPro" id="IPR015712">
    <property type="entry name" value="DNA-dir_RNA_pol_su2"/>
</dbReference>
<dbReference type="NCBIfam" id="NF001616">
    <property type="entry name" value="PRK00405.1"/>
    <property type="match status" value="1"/>
</dbReference>
<dbReference type="InterPro" id="IPR007641">
    <property type="entry name" value="RNA_pol_Rpb2_7"/>
</dbReference>
<dbReference type="InterPro" id="IPR038120">
    <property type="entry name" value="Rpb1_funnel_sf"/>
</dbReference>
<feature type="binding site" evidence="10">
    <location>
        <position position="1901"/>
    </location>
    <ligand>
        <name>Mg(2+)</name>
        <dbReference type="ChEBI" id="CHEBI:18420"/>
    </ligand>
</feature>
<feature type="binding site" evidence="10">
    <location>
        <position position="1508"/>
    </location>
    <ligand>
        <name>Zn(2+)</name>
        <dbReference type="ChEBI" id="CHEBI:29105"/>
        <label>1</label>
    </ligand>
</feature>
<dbReference type="HAMAP" id="MF_01321">
    <property type="entry name" value="RNApol_bact_RpoB"/>
    <property type="match status" value="1"/>
</dbReference>
<evidence type="ECO:0000256" key="6">
    <source>
        <dbReference type="ARBA" id="ARBA00022723"/>
    </source>
</evidence>
<dbReference type="InterPro" id="IPR007066">
    <property type="entry name" value="RNA_pol_Rpb1_3"/>
</dbReference>
<comment type="catalytic activity">
    <reaction evidence="8 9 11">
        <text>RNA(n) + a ribonucleoside 5'-triphosphate = RNA(n+1) + diphosphate</text>
        <dbReference type="Rhea" id="RHEA:21248"/>
        <dbReference type="Rhea" id="RHEA-COMP:14527"/>
        <dbReference type="Rhea" id="RHEA-COMP:17342"/>
        <dbReference type="ChEBI" id="CHEBI:33019"/>
        <dbReference type="ChEBI" id="CHEBI:61557"/>
        <dbReference type="ChEBI" id="CHEBI:140395"/>
        <dbReference type="EC" id="2.7.7.6"/>
    </reaction>
</comment>
<dbReference type="Pfam" id="PF10385">
    <property type="entry name" value="RNA_pol_Rpb2_45"/>
    <property type="match status" value="1"/>
</dbReference>
<dbReference type="Pfam" id="PF04560">
    <property type="entry name" value="RNA_pol_Rpb2_7"/>
    <property type="match status" value="1"/>
</dbReference>
<keyword evidence="5 9" id="KW-0548">Nucleotidyltransferase</keyword>
<evidence type="ECO:0000256" key="7">
    <source>
        <dbReference type="ARBA" id="ARBA00023163"/>
    </source>
</evidence>
<dbReference type="Pfam" id="PF00623">
    <property type="entry name" value="RNA_pol_Rpb1_2"/>
    <property type="match status" value="1"/>
</dbReference>
<dbReference type="Pfam" id="PF04983">
    <property type="entry name" value="RNA_pol_Rpb1_3"/>
    <property type="match status" value="1"/>
</dbReference>
<feature type="binding site" evidence="10">
    <location>
        <position position="1899"/>
    </location>
    <ligand>
        <name>Mg(2+)</name>
        <dbReference type="ChEBI" id="CHEBI:18420"/>
    </ligand>
</feature>
<dbReference type="InterPro" id="IPR042102">
    <property type="entry name" value="RNA_pol_Rpb1_3_sf"/>
</dbReference>
<dbReference type="Proteomes" id="UP001289135">
    <property type="component" value="Unassembled WGS sequence"/>
</dbReference>
<evidence type="ECO:0000256" key="4">
    <source>
        <dbReference type="ARBA" id="ARBA00022679"/>
    </source>
</evidence>
<feature type="binding site" evidence="10">
    <location>
        <position position="1510"/>
    </location>
    <ligand>
        <name>Zn(2+)</name>
        <dbReference type="ChEBI" id="CHEBI:29105"/>
        <label>1</label>
    </ligand>
</feature>
<comment type="similarity">
    <text evidence="9 12">Belongs to the RNA polymerase beta chain family.</text>
</comment>
<evidence type="ECO:0000256" key="10">
    <source>
        <dbReference type="HAMAP-Rule" id="MF_01322"/>
    </source>
</evidence>
<dbReference type="InterPro" id="IPR042107">
    <property type="entry name" value="DNA-dir_RNA_pol_bsu_ext_1_sf"/>
</dbReference>
<dbReference type="Pfam" id="PF04561">
    <property type="entry name" value="RNA_pol_Rpb2_2"/>
    <property type="match status" value="2"/>
</dbReference>
<evidence type="ECO:0000256" key="2">
    <source>
        <dbReference type="ARBA" id="ARBA00009839"/>
    </source>
</evidence>
<keyword evidence="3 9" id="KW-0240">DNA-directed RNA polymerase</keyword>
<dbReference type="GO" id="GO:0032549">
    <property type="term" value="F:ribonucleoside binding"/>
    <property type="evidence" value="ECO:0007669"/>
    <property type="project" value="InterPro"/>
</dbReference>
<accession>A0AAE4VL48</accession>
<comment type="function">
    <text evidence="9 11">DNA-dependent RNA polymerase catalyzes the transcription of DNA into RNA using the four ribonucleoside triphosphates as substrates.</text>
</comment>
<name>A0AAE4VL48_9RICK</name>
<comment type="similarity">
    <text evidence="2">In the C-terminal section; belongs to the RNA polymerase beta' chain family.</text>
</comment>
<dbReference type="InterPro" id="IPR014724">
    <property type="entry name" value="RNA_pol_RPB2_OB-fold"/>
</dbReference>
<dbReference type="InterPro" id="IPR019462">
    <property type="entry name" value="DNA-dir_RNA_pol_bsu_external_1"/>
</dbReference>
<evidence type="ECO:0000256" key="13">
    <source>
        <dbReference type="SAM" id="Coils"/>
    </source>
</evidence>
<dbReference type="Gene3D" id="2.40.40.20">
    <property type="match status" value="1"/>
</dbReference>
<dbReference type="CDD" id="cd02655">
    <property type="entry name" value="RNAP_beta'_C"/>
    <property type="match status" value="1"/>
</dbReference>
<organism evidence="15 16">
    <name type="scientific">Lyticum sinuosum</name>
    <dbReference type="NCBI Taxonomy" id="1332059"/>
    <lineage>
        <taxon>Bacteria</taxon>
        <taxon>Pseudomonadati</taxon>
        <taxon>Pseudomonadota</taxon>
        <taxon>Alphaproteobacteria</taxon>
        <taxon>Rickettsiales</taxon>
        <taxon>Lyticum</taxon>
    </lineage>
</organism>
<dbReference type="Gene3D" id="1.10.40.90">
    <property type="match status" value="1"/>
</dbReference>
<dbReference type="CDD" id="cd00653">
    <property type="entry name" value="RNA_pol_B_RPB2"/>
    <property type="match status" value="1"/>
</dbReference>
<feature type="binding site" evidence="10">
    <location>
        <position position="2322"/>
    </location>
    <ligand>
        <name>Zn(2+)</name>
        <dbReference type="ChEBI" id="CHEBI:29105"/>
        <label>2</label>
    </ligand>
</feature>
<dbReference type="CDD" id="cd01609">
    <property type="entry name" value="RNAP_beta'_N"/>
    <property type="match status" value="1"/>
</dbReference>
<evidence type="ECO:0000256" key="1">
    <source>
        <dbReference type="ARBA" id="ARBA00007616"/>
    </source>
</evidence>
<sequence length="2844" mass="320952">MTIVLQQNINNPVLDNKKHLLYPRKFFNRAFNIGEIDEIPYLIAMQMKSYNDFLQRNIPQNERKNIGIESIFQQVFPVVNETTTIEYMGYEMGDPKYDPYECQQRGVDYSASLKVMLRMIIWSIDENGNKEVDSIKEQVVYMGDIPLMTDSGTFVINGSQRVIVSQMHRSPGVFIFKDNGRSNSLGKYIYSARIIPYHGSWLDMEYDAKDHMYFRIDKKKKILLSTLLYALGLSREEIFKTFYEIKEYTYHDGHWISNFDILDFAGMKVNKEIISYDNEVLVGDNTRITPGIINKLKKKVGCKYYASEDEILGRYFADNITINIEDNNDIFIQSGDLITKDLLDYIKNRDGKISVLMMGGIKTGDYLRTTVLADKNTNREEALVEIYRILRPGEQFSLEVAEKSWYSTFFDPAKYNLSAIGRMKMNLCHGVNISEDVKVLRNEDIIEVIKNLLAIRDGNGEVDDIDSLSNRRIRAVGESIENLFRSCLSRNVRSIIEKASDSTVLHYFVNPRLLGGVIHEFFSTSPLSQFVDQTNLLSEITHSRRISALGPGGLDRNRAGFEARDVHSSHYNRMCPIETPEGPNVGLINSLAMYARINKYGFIETPYIKVDNGKITGEIHYLSSIEEQKYMICASNVERDKNAYILEKRVMCRKDGDFISVPIEEVSYIDLTATQIVSVAASLIPFLEHDDANRALMGANMQRQAVPLIRPQAPIVGTGTESVVAKNSGSVVLAKEDGIVESVDANRIVIISLDSNIESKIKIYNLNKYQKSNHNTLLNQIPIVNVGDYIKAGDVIADGSCTEKGELALGKNLLVAFMPWNGYNFEDAIVISERMVKDDVFTSIHIQQYVIEARDTRLGQEKFTPFIPNASANLLSNLDESGIIRIGAKVKGGDYLVGKVAPKGESLLTPEEKLLQAIFGEKASEVKDASLRVPPGESGTVIGVRIFTRKGIEKNERAILLERDEIEKYSRDYEDKIRILTDFVKNQAIEIFLGEKLIKLRKKILKNCVIVTKNLIENSKIDEIFDFVFESEELMIKLQNLNSFYYNYAQQFKEEFDKKKDRIQSGDDIPQGALQVIKIFIATEKRIQAGDKMAGRHGNKGVVSKIVPIEDMPFLEDGTPIDIVLNPIGVPSRMNIGQILETHLGWASSNLGKRVRKIIDNYYQQNDQKILNDLREELLKIYKNQYDELKINKNNDKICNDLKTCSDSTLLEVGEYLTNGIPFASPIFSGATENDINNILSYVGCDTSGQVKLIDGRTGEYFDRPISIGYIYMLKLDHLVYDKMHMRSTGPYGLVTQQPLGGRSHFGGQRFGEMECWALEAYGAAYTLHELSTIKSDDVVGRTKIYEKICNKEEGYISPSLHGPESFHVMVMELRSLCIDIQEVSIINNRLIEDIENSDNQNNLTNDHISNAAAIDQDNNQTLISEDVDHKKCNRRSINIIDLEKNPEDFVKSRDAISISLASPETIEKIWSHGEVKLPDTINYRTAKPERGGMFCAAIFGPIKDYECLCGKYKRMKYRGIICEKCGVEVTVSQKRRRRMAHIKLASPVVHIWFLRSLPSRISTLLDISLKDVERVLYFNVYIVSNPGLSHFQYGQIINDDEYHNALNQYGEGTFEAGMGANIIRKMLEEFNLHENRTILREELINCNSEIKRKKIVRRLRLIEDFIDSGVKPEWMVLTVLPVIPPDLRPLVMLDGGRFATSDLNELYRRVINRNNRLKRLLELKAPEVIVHNEMRMLQESVDALLDNGRRGKTVTTTNKRPLKSLADMLKGKQGRFRQNLLGKRVDYSGRSVIIAGPHLKLNQCGLPKKMALELFKPFVYARLEKRQIAITISAAKKIVEAETPEVWDILREVTREHPVLLNRAPTLHRLGIQAFEPILIDGMAIQLHPLVCTAFNADFDGDQMAVHIPLSPEAQSEARILMASTKNILSPANGKPIIVPSQDIIQGLYYLTIELPGQKGEGMIFASFAEVEYAVFFKLLDISARIKCRYKILDLDGKYVTRLIETTAGRLIFAEALPENCKIRFDQINKQMNKKEVSNLIESVYKNSGQKNTVKFADNIMQLGFKYACKSGLSFGKDDMVVPHTKTKHVNDAKEEVKQYEMQYSDGLITSGERYNKVVDTWSRCTDLIGSDVLKYISLNKNGYPIKNVSEINSIFMMADSGARGSAAQIRQLAGMRGLMTKPSGEIIETPIVSNFREGLSVYEYFNSTHGTRKGLADTALKTANSGYLTRKLVDVSQDCIVITDDCNTDKSITVGVVMENGEIVVPLRDRILGRVAAIDIYYPIQDKLVIKKNEVIDEKVIDILEEAGIDSIKVRSPIMCDTKGGICVKCYGRDLSNGKLVKIGTAVGIIAAQSIGEPGTQLTMRTFHIGGAAQKAVLQSSAIAAHGGILRLSHKNIVIDSKENKIVMSRNCEAIIIDEKGCEITRCKLPYGSSLLFDEYDNIKIGAKLAEWDPFTIPVITEKTGIISLVDLIKDVSVKEVIDEVTGMTSYVVMDSKSYKKTAGDLHPSIVLQDQDGKVLILANGMEAKYHLPVNAILSVKDKDNVNAGDIIARIPKESSKSRDITGGLPRVVEMFEARYPKDHSIISEIDGYVEFTKDYKSKRHIIIRSDTNPDHFVEYFIARGHNITVQDGDYVKRGYLLMEGSPSPHEILRIMGVEALTHHIVEEVQQVYRLQGVNISDIHIEVIVKQMLRKVEITRPNGTVFLEGEKVDREEFEEINRKTIALGYEPAECMWVLQGITKSSLQTSSFLAAASFQETTRVITNAALAGKTDELRGLKENVIVGKLVPSGSGYCFMKVKDQALIRDREVRKKLEEQIKDEKLQESIDKLENDNEISVASS</sequence>
<dbReference type="PROSITE" id="PS01166">
    <property type="entry name" value="RNA_POL_BETA"/>
    <property type="match status" value="1"/>
</dbReference>
<feature type="coiled-coil region" evidence="13">
    <location>
        <begin position="2807"/>
        <end position="2836"/>
    </location>
</feature>
<dbReference type="Gene3D" id="1.10.132.30">
    <property type="match status" value="1"/>
</dbReference>
<dbReference type="Gene3D" id="3.90.1100.10">
    <property type="match status" value="2"/>
</dbReference>
<evidence type="ECO:0000313" key="15">
    <source>
        <dbReference type="EMBL" id="MDZ5761167.1"/>
    </source>
</evidence>
<keyword evidence="7 9" id="KW-0804">Transcription</keyword>
<evidence type="ECO:0000256" key="5">
    <source>
        <dbReference type="ARBA" id="ARBA00022695"/>
    </source>
</evidence>
<dbReference type="InterPro" id="IPR006592">
    <property type="entry name" value="RNA_pol_N"/>
</dbReference>
<protein>
    <recommendedName>
        <fullName evidence="9 10">Multifunctional fusion protein</fullName>
    </recommendedName>
    <domain>
        <recommendedName>
            <fullName evidence="9">DNA-directed RNA polymerase subunit beta</fullName>
            <shortName evidence="9">RNAP subunit beta</shortName>
            <ecNumber evidence="9">2.7.7.6</ecNumber>
        </recommendedName>
        <alternativeName>
            <fullName evidence="9">RNA polymerase subunit beta</fullName>
        </alternativeName>
        <alternativeName>
            <fullName evidence="9">Transcriptase subunit beta</fullName>
        </alternativeName>
    </domain>
    <domain>
        <recommendedName>
            <fullName evidence="10">DNA-directed RNA polymerase subunit beta'</fullName>
            <shortName evidence="10">RNAP subunit beta'</shortName>
        </recommendedName>
        <alternativeName>
            <fullName evidence="10">RNA polymerase subunit beta'</fullName>
        </alternativeName>
        <alternativeName>
            <fullName evidence="10">Transcriptase subunit beta'</fullName>
        </alternativeName>
    </domain>
</protein>
<evidence type="ECO:0000256" key="9">
    <source>
        <dbReference type="HAMAP-Rule" id="MF_01321"/>
    </source>
</evidence>
<dbReference type="Gene3D" id="2.40.50.100">
    <property type="match status" value="4"/>
</dbReference>
<dbReference type="InterPro" id="IPR044893">
    <property type="entry name" value="RNA_pol_Rpb1_clamp_domain"/>
</dbReference>
<dbReference type="Gene3D" id="2.40.50.150">
    <property type="match status" value="1"/>
</dbReference>
<dbReference type="Pfam" id="PF04563">
    <property type="entry name" value="RNA_pol_Rpb2_1"/>
    <property type="match status" value="1"/>
</dbReference>
<evidence type="ECO:0000256" key="11">
    <source>
        <dbReference type="RuleBase" id="RU004279"/>
    </source>
</evidence>
<dbReference type="Gene3D" id="6.10.140.1670">
    <property type="match status" value="1"/>
</dbReference>
<keyword evidence="13" id="KW-0175">Coiled coil</keyword>
<dbReference type="GO" id="GO:0003677">
    <property type="term" value="F:DNA binding"/>
    <property type="evidence" value="ECO:0007669"/>
    <property type="project" value="UniProtKB-UniRule"/>
</dbReference>
<comment type="caution">
    <text evidence="15">The sequence shown here is derived from an EMBL/GenBank/DDBJ whole genome shotgun (WGS) entry which is preliminary data.</text>
</comment>
<dbReference type="InterPro" id="IPR007121">
    <property type="entry name" value="RNA_pol_bsu_CS"/>
</dbReference>
<dbReference type="GO" id="GO:0008270">
    <property type="term" value="F:zinc ion binding"/>
    <property type="evidence" value="ECO:0007669"/>
    <property type="project" value="UniProtKB-UniRule"/>
</dbReference>
<feature type="binding site" evidence="10">
    <location>
        <position position="2332"/>
    </location>
    <ligand>
        <name>Zn(2+)</name>
        <dbReference type="ChEBI" id="CHEBI:29105"/>
        <label>2</label>
    </ligand>
</feature>
<dbReference type="SUPFAM" id="SSF64484">
    <property type="entry name" value="beta and beta-prime subunits of DNA dependent RNA-polymerase"/>
    <property type="match status" value="2"/>
</dbReference>
<dbReference type="Pfam" id="PF04997">
    <property type="entry name" value="RNA_pol_Rpb1_1"/>
    <property type="match status" value="1"/>
</dbReference>
<feature type="binding site" evidence="10">
    <location>
        <position position="2329"/>
    </location>
    <ligand>
        <name>Zn(2+)</name>
        <dbReference type="ChEBI" id="CHEBI:29105"/>
        <label>2</label>
    </ligand>
</feature>
<feature type="binding site" evidence="10">
    <location>
        <position position="2248"/>
    </location>
    <ligand>
        <name>Zn(2+)</name>
        <dbReference type="ChEBI" id="CHEBI:29105"/>
        <label>2</label>
    </ligand>
</feature>
<dbReference type="HAMAP" id="MF_01322">
    <property type="entry name" value="RNApol_bact_RpoC"/>
    <property type="match status" value="1"/>
</dbReference>
<dbReference type="Pfam" id="PF04998">
    <property type="entry name" value="RNA_pol_Rpb1_5"/>
    <property type="match status" value="1"/>
</dbReference>